<dbReference type="InterPro" id="IPR052164">
    <property type="entry name" value="Anthracycline_SecMetBiosynth"/>
</dbReference>
<feature type="domain" description="VOC" evidence="1">
    <location>
        <begin position="9"/>
        <end position="125"/>
    </location>
</feature>
<dbReference type="Pfam" id="PF00903">
    <property type="entry name" value="Glyoxalase"/>
    <property type="match status" value="1"/>
</dbReference>
<accession>A0ABN6PQS0</accession>
<dbReference type="RefSeq" id="WP_251969686.1">
    <property type="nucleotide sequence ID" value="NZ_AP025730.1"/>
</dbReference>
<dbReference type="PANTHER" id="PTHR33993">
    <property type="entry name" value="GLYOXALASE-RELATED"/>
    <property type="match status" value="1"/>
</dbReference>
<dbReference type="InterPro" id="IPR037523">
    <property type="entry name" value="VOC_core"/>
</dbReference>
<proteinExistence type="predicted"/>
<gene>
    <name evidence="2" type="ORF">CATMQ487_33790</name>
</gene>
<reference evidence="2" key="1">
    <citation type="submission" date="2022-04" db="EMBL/GenBank/DDBJ databases">
        <title>Whole genome sequence of Sphaerotilus sp. FB-5.</title>
        <authorList>
            <person name="Takeda M."/>
            <person name="Narihara S."/>
            <person name="Akimoto M."/>
            <person name="Akimoto R."/>
            <person name="Nishiyashiki S."/>
            <person name="Murakami T."/>
        </authorList>
    </citation>
    <scope>NUCLEOTIDE SEQUENCE</scope>
    <source>
        <strain evidence="2">FB-5</strain>
    </source>
</reference>
<dbReference type="SUPFAM" id="SSF54593">
    <property type="entry name" value="Glyoxalase/Bleomycin resistance protein/Dihydroxybiphenyl dioxygenase"/>
    <property type="match status" value="1"/>
</dbReference>
<dbReference type="Gene3D" id="3.10.180.10">
    <property type="entry name" value="2,3-Dihydroxybiphenyl 1,2-Dioxygenase, domain 1"/>
    <property type="match status" value="1"/>
</dbReference>
<protein>
    <recommendedName>
        <fullName evidence="1">VOC domain-containing protein</fullName>
    </recommendedName>
</protein>
<evidence type="ECO:0000313" key="3">
    <source>
        <dbReference type="Proteomes" id="UP001057498"/>
    </source>
</evidence>
<dbReference type="CDD" id="cd07247">
    <property type="entry name" value="SgaA_N_like"/>
    <property type="match status" value="1"/>
</dbReference>
<name>A0ABN6PQS0_9BURK</name>
<dbReference type="PANTHER" id="PTHR33993:SF14">
    <property type="entry name" value="GB|AAF24581.1"/>
    <property type="match status" value="1"/>
</dbReference>
<dbReference type="EMBL" id="AP025730">
    <property type="protein sequence ID" value="BDI06409.1"/>
    <property type="molecule type" value="Genomic_DNA"/>
</dbReference>
<keyword evidence="3" id="KW-1185">Reference proteome</keyword>
<dbReference type="PROSITE" id="PS51819">
    <property type="entry name" value="VOC"/>
    <property type="match status" value="1"/>
</dbReference>
<dbReference type="Proteomes" id="UP001057498">
    <property type="component" value="Chromosome"/>
</dbReference>
<sequence>MDAFQTHGAFSWNELMTPDPVAAADFYHQLLGWKFDSMEMGMGPYRVVKVDGQAVGGIMGMPPDAPSGMPPVWGCYVTVDNADETAGECAALGGKVLMPPTDIEGVGRFSVLQDPQGAVFSVIAYLDR</sequence>
<dbReference type="InterPro" id="IPR004360">
    <property type="entry name" value="Glyas_Fos-R_dOase_dom"/>
</dbReference>
<dbReference type="InterPro" id="IPR029068">
    <property type="entry name" value="Glyas_Bleomycin-R_OHBP_Dase"/>
</dbReference>
<evidence type="ECO:0000259" key="1">
    <source>
        <dbReference type="PROSITE" id="PS51819"/>
    </source>
</evidence>
<evidence type="ECO:0000313" key="2">
    <source>
        <dbReference type="EMBL" id="BDI06409.1"/>
    </source>
</evidence>
<organism evidence="2 3">
    <name type="scientific">Sphaerotilus microaerophilus</name>
    <dbReference type="NCBI Taxonomy" id="2914710"/>
    <lineage>
        <taxon>Bacteria</taxon>
        <taxon>Pseudomonadati</taxon>
        <taxon>Pseudomonadota</taxon>
        <taxon>Betaproteobacteria</taxon>
        <taxon>Burkholderiales</taxon>
        <taxon>Sphaerotilaceae</taxon>
        <taxon>Sphaerotilus</taxon>
    </lineage>
</organism>